<sequence length="90" mass="10187">MEKEVTSMDDKNVMENILLLEKGVCDLYVHGVIESSTSNVHQTFSYALSDSLAMQDTLYDKMAAKGWYPTDRAEMTKVQAVKKKFQSMQG</sequence>
<dbReference type="Proteomes" id="UP000016662">
    <property type="component" value="Unassembled WGS sequence"/>
</dbReference>
<comment type="caution">
    <text evidence="1">The sequence shown here is derived from an EMBL/GenBank/DDBJ whole genome shotgun (WGS) entry which is preliminary data.</text>
</comment>
<protein>
    <submittedName>
        <fullName evidence="1">Coat F domain protein</fullName>
    </submittedName>
</protein>
<dbReference type="Pfam" id="PF07875">
    <property type="entry name" value="Coat_F"/>
    <property type="match status" value="1"/>
</dbReference>
<organism evidence="1 2">
    <name type="scientific">Ruminococcus callidus ATCC 27760</name>
    <dbReference type="NCBI Taxonomy" id="411473"/>
    <lineage>
        <taxon>Bacteria</taxon>
        <taxon>Bacillati</taxon>
        <taxon>Bacillota</taxon>
        <taxon>Clostridia</taxon>
        <taxon>Eubacteriales</taxon>
        <taxon>Oscillospiraceae</taxon>
        <taxon>Ruminococcus</taxon>
    </lineage>
</organism>
<evidence type="ECO:0000313" key="1">
    <source>
        <dbReference type="EMBL" id="ERJ96102.1"/>
    </source>
</evidence>
<name>U2KV00_9FIRM</name>
<dbReference type="HOGENOM" id="CLU_142133_1_1_9"/>
<dbReference type="eggNOG" id="COG5577">
    <property type="taxonomic scope" value="Bacteria"/>
</dbReference>
<proteinExistence type="predicted"/>
<reference evidence="1 2" key="1">
    <citation type="submission" date="2013-07" db="EMBL/GenBank/DDBJ databases">
        <authorList>
            <person name="Weinstock G."/>
            <person name="Sodergren E."/>
            <person name="Wylie T."/>
            <person name="Fulton L."/>
            <person name="Fulton R."/>
            <person name="Fronick C."/>
            <person name="O'Laughlin M."/>
            <person name="Godfrey J."/>
            <person name="Miner T."/>
            <person name="Herter B."/>
            <person name="Appelbaum E."/>
            <person name="Cordes M."/>
            <person name="Lek S."/>
            <person name="Wollam A."/>
            <person name="Pepin K.H."/>
            <person name="Palsikar V.B."/>
            <person name="Mitreva M."/>
            <person name="Wilson R.K."/>
        </authorList>
    </citation>
    <scope>NUCLEOTIDE SEQUENCE [LARGE SCALE GENOMIC DNA]</scope>
    <source>
        <strain evidence="1 2">ATCC 27760</strain>
    </source>
</reference>
<dbReference type="STRING" id="411473.RUMCAL_01538"/>
<gene>
    <name evidence="1" type="ORF">RUMCAL_01538</name>
</gene>
<accession>U2KV00</accession>
<dbReference type="PATRIC" id="fig|411473.3.peg.1251"/>
<dbReference type="InterPro" id="IPR012851">
    <property type="entry name" value="Spore_coat_CotF-like"/>
</dbReference>
<dbReference type="AlphaFoldDB" id="U2KV00"/>
<evidence type="ECO:0000313" key="2">
    <source>
        <dbReference type="Proteomes" id="UP000016662"/>
    </source>
</evidence>
<dbReference type="EMBL" id="AWVF01000187">
    <property type="protein sequence ID" value="ERJ96102.1"/>
    <property type="molecule type" value="Genomic_DNA"/>
</dbReference>
<keyword evidence="2" id="KW-1185">Reference proteome</keyword>